<dbReference type="PANTHER" id="PTHR34468:SF2">
    <property type="entry name" value="MICROTUBULE-ASSOCIATED FUTSCH-LIKE PROTEIN"/>
    <property type="match status" value="1"/>
</dbReference>
<feature type="compositionally biased region" description="Polar residues" evidence="1">
    <location>
        <begin position="171"/>
        <end position="199"/>
    </location>
</feature>
<keyword evidence="3" id="KW-1185">Reference proteome</keyword>
<evidence type="ECO:0000313" key="3">
    <source>
        <dbReference type="Proteomes" id="UP000188354"/>
    </source>
</evidence>
<feature type="region of interest" description="Disordered" evidence="1">
    <location>
        <begin position="171"/>
        <end position="261"/>
    </location>
</feature>
<feature type="region of interest" description="Disordered" evidence="1">
    <location>
        <begin position="344"/>
        <end position="499"/>
    </location>
</feature>
<dbReference type="STRING" id="3871.A0A4P1RTX0"/>
<dbReference type="AlphaFoldDB" id="A0A4P1RTX0"/>
<name>A0A4P1RTX0_LUPAN</name>
<feature type="compositionally biased region" description="Polar residues" evidence="1">
    <location>
        <begin position="248"/>
        <end position="261"/>
    </location>
</feature>
<protein>
    <submittedName>
        <fullName evidence="2">Uncharacterized protein</fullName>
    </submittedName>
</protein>
<reference evidence="2 3" key="1">
    <citation type="journal article" date="2017" name="Plant Biotechnol. J.">
        <title>A comprehensive draft genome sequence for lupin (Lupinus angustifolius), an emerging health food: insights into plant-microbe interactions and legume evolution.</title>
        <authorList>
            <person name="Hane J.K."/>
            <person name="Ming Y."/>
            <person name="Kamphuis L.G."/>
            <person name="Nelson M.N."/>
            <person name="Garg G."/>
            <person name="Atkins C.A."/>
            <person name="Bayer P.E."/>
            <person name="Bravo A."/>
            <person name="Bringans S."/>
            <person name="Cannon S."/>
            <person name="Edwards D."/>
            <person name="Foley R."/>
            <person name="Gao L.L."/>
            <person name="Harrison M.J."/>
            <person name="Huang W."/>
            <person name="Hurgobin B."/>
            <person name="Li S."/>
            <person name="Liu C.W."/>
            <person name="McGrath A."/>
            <person name="Morahan G."/>
            <person name="Murray J."/>
            <person name="Weller J."/>
            <person name="Jian J."/>
            <person name="Singh K.B."/>
        </authorList>
    </citation>
    <scope>NUCLEOTIDE SEQUENCE [LARGE SCALE GENOMIC DNA]</scope>
    <source>
        <strain evidence="3">cv. Tanjil</strain>
        <tissue evidence="2">Whole plant</tissue>
    </source>
</reference>
<feature type="compositionally biased region" description="Basic and acidic residues" evidence="1">
    <location>
        <begin position="361"/>
        <end position="371"/>
    </location>
</feature>
<dbReference type="PANTHER" id="PTHR34468">
    <property type="entry name" value="MICROTUBULE-ASSOCIATED FUTSCH-LIKE PROTEIN"/>
    <property type="match status" value="1"/>
</dbReference>
<dbReference type="Proteomes" id="UP000188354">
    <property type="component" value="Chromosome LG01"/>
</dbReference>
<organism evidence="2 3">
    <name type="scientific">Lupinus angustifolius</name>
    <name type="common">Narrow-leaved blue lupine</name>
    <dbReference type="NCBI Taxonomy" id="3871"/>
    <lineage>
        <taxon>Eukaryota</taxon>
        <taxon>Viridiplantae</taxon>
        <taxon>Streptophyta</taxon>
        <taxon>Embryophyta</taxon>
        <taxon>Tracheophyta</taxon>
        <taxon>Spermatophyta</taxon>
        <taxon>Magnoliopsida</taxon>
        <taxon>eudicotyledons</taxon>
        <taxon>Gunneridae</taxon>
        <taxon>Pentapetalae</taxon>
        <taxon>rosids</taxon>
        <taxon>fabids</taxon>
        <taxon>Fabales</taxon>
        <taxon>Fabaceae</taxon>
        <taxon>Papilionoideae</taxon>
        <taxon>50 kb inversion clade</taxon>
        <taxon>genistoids sensu lato</taxon>
        <taxon>core genistoids</taxon>
        <taxon>Genisteae</taxon>
        <taxon>Lupinus</taxon>
    </lineage>
</organism>
<feature type="compositionally biased region" description="Polar residues" evidence="1">
    <location>
        <begin position="387"/>
        <end position="402"/>
    </location>
</feature>
<sequence>MDEVVKEHSSSGNSAKPKLLRYALRSSTKSKVQNLDAPNSSQSNRFVYPLFPTIGPTEESDVCNGLNLKFEIRIEPAEQYVWPTGPTPPRQQPHTVVEGHLSKPDNLINALLPHFMFHSNSESSYKKHNLPHINRFCSTQKQKKMDEVVKEHSSSGNSAKPKLLRYALRSSTKSKVQNLDAPNSSQSNRGRTPPSSVSKSVGVLDFSGKDKSRSAKPPRRYSIPSPKLVGNNTPNSETRAKRSANGKGPQSRNQTPISDISRTSTRVRFNLLSSASYWLNQIKLSESAAKHSISLGFFKLALEAGCEPFQKMKDELKSYVHRNQLAAELGEQVRELFERYNIVENPEQPQVSETISQVPEDSNRSSDDEVHCSSPSTKGTRNLKPKSLNTADCTKQTPVTTESTKKEAYQKKKQSQSSLREKLRMKSANSRPAFDSGNRRTIKKPEKATKLESNKKSEVKKQGNKSVEFPLSPSSAEDNAPGNKENMDVVTTDAMTEVV</sequence>
<evidence type="ECO:0000313" key="2">
    <source>
        <dbReference type="EMBL" id="OIW18486.1"/>
    </source>
</evidence>
<dbReference type="Gramene" id="OIW18486">
    <property type="protein sequence ID" value="OIW18486"/>
    <property type="gene ID" value="TanjilG_13238"/>
</dbReference>
<accession>A0A4P1RTX0</accession>
<proteinExistence type="predicted"/>
<dbReference type="EMBL" id="CM007361">
    <property type="protein sequence ID" value="OIW18486.1"/>
    <property type="molecule type" value="Genomic_DNA"/>
</dbReference>
<gene>
    <name evidence="2" type="ORF">TanjilG_13238</name>
</gene>
<evidence type="ECO:0000256" key="1">
    <source>
        <dbReference type="SAM" id="MobiDB-lite"/>
    </source>
</evidence>
<feature type="compositionally biased region" description="Polar residues" evidence="1">
    <location>
        <begin position="347"/>
        <end position="360"/>
    </location>
</feature>
<feature type="compositionally biased region" description="Basic and acidic residues" evidence="1">
    <location>
        <begin position="443"/>
        <end position="461"/>
    </location>
</feature>